<dbReference type="Proteomes" id="UP001301769">
    <property type="component" value="Unassembled WGS sequence"/>
</dbReference>
<reference evidence="1" key="2">
    <citation type="submission" date="2023-05" db="EMBL/GenBank/DDBJ databases">
        <authorList>
            <consortium name="Lawrence Berkeley National Laboratory"/>
            <person name="Steindorff A."/>
            <person name="Hensen N."/>
            <person name="Bonometti L."/>
            <person name="Westerberg I."/>
            <person name="Brannstrom I.O."/>
            <person name="Guillou S."/>
            <person name="Cros-Aarteil S."/>
            <person name="Calhoun S."/>
            <person name="Haridas S."/>
            <person name="Kuo A."/>
            <person name="Mondo S."/>
            <person name="Pangilinan J."/>
            <person name="Riley R."/>
            <person name="Labutti K."/>
            <person name="Andreopoulos B."/>
            <person name="Lipzen A."/>
            <person name="Chen C."/>
            <person name="Yanf M."/>
            <person name="Daum C."/>
            <person name="Ng V."/>
            <person name="Clum A."/>
            <person name="Ohm R."/>
            <person name="Martin F."/>
            <person name="Silar P."/>
            <person name="Natvig D."/>
            <person name="Lalanne C."/>
            <person name="Gautier V."/>
            <person name="Ament-Velasquez S.L."/>
            <person name="Kruys A."/>
            <person name="Hutchinson M.I."/>
            <person name="Powell A.J."/>
            <person name="Barry K."/>
            <person name="Miller A.N."/>
            <person name="Grigoriev I.V."/>
            <person name="Debuchy R."/>
            <person name="Gladieux P."/>
            <person name="Thoren M.H."/>
            <person name="Johannesson H."/>
        </authorList>
    </citation>
    <scope>NUCLEOTIDE SEQUENCE</scope>
    <source>
        <strain evidence="1">PSN293</strain>
    </source>
</reference>
<reference evidence="1" key="1">
    <citation type="journal article" date="2023" name="Mol. Phylogenet. Evol.">
        <title>Genome-scale phylogeny and comparative genomics of the fungal order Sordariales.</title>
        <authorList>
            <person name="Hensen N."/>
            <person name="Bonometti L."/>
            <person name="Westerberg I."/>
            <person name="Brannstrom I.O."/>
            <person name="Guillou S."/>
            <person name="Cros-Aarteil S."/>
            <person name="Calhoun S."/>
            <person name="Haridas S."/>
            <person name="Kuo A."/>
            <person name="Mondo S."/>
            <person name="Pangilinan J."/>
            <person name="Riley R."/>
            <person name="LaButti K."/>
            <person name="Andreopoulos B."/>
            <person name="Lipzen A."/>
            <person name="Chen C."/>
            <person name="Yan M."/>
            <person name="Daum C."/>
            <person name="Ng V."/>
            <person name="Clum A."/>
            <person name="Steindorff A."/>
            <person name="Ohm R.A."/>
            <person name="Martin F."/>
            <person name="Silar P."/>
            <person name="Natvig D.O."/>
            <person name="Lalanne C."/>
            <person name="Gautier V."/>
            <person name="Ament-Velasquez S.L."/>
            <person name="Kruys A."/>
            <person name="Hutchinson M.I."/>
            <person name="Powell A.J."/>
            <person name="Barry K."/>
            <person name="Miller A.N."/>
            <person name="Grigoriev I.V."/>
            <person name="Debuchy R."/>
            <person name="Gladieux P."/>
            <person name="Hiltunen Thoren M."/>
            <person name="Johannesson H."/>
        </authorList>
    </citation>
    <scope>NUCLEOTIDE SEQUENCE</scope>
    <source>
        <strain evidence="1">PSN293</strain>
    </source>
</reference>
<organism evidence="1 2">
    <name type="scientific">Rhypophila decipiens</name>
    <dbReference type="NCBI Taxonomy" id="261697"/>
    <lineage>
        <taxon>Eukaryota</taxon>
        <taxon>Fungi</taxon>
        <taxon>Dikarya</taxon>
        <taxon>Ascomycota</taxon>
        <taxon>Pezizomycotina</taxon>
        <taxon>Sordariomycetes</taxon>
        <taxon>Sordariomycetidae</taxon>
        <taxon>Sordariales</taxon>
        <taxon>Naviculisporaceae</taxon>
        <taxon>Rhypophila</taxon>
    </lineage>
</organism>
<dbReference type="EMBL" id="MU858290">
    <property type="protein sequence ID" value="KAK4207519.1"/>
    <property type="molecule type" value="Genomic_DNA"/>
</dbReference>
<evidence type="ECO:0000313" key="2">
    <source>
        <dbReference type="Proteomes" id="UP001301769"/>
    </source>
</evidence>
<comment type="caution">
    <text evidence="1">The sequence shown here is derived from an EMBL/GenBank/DDBJ whole genome shotgun (WGS) entry which is preliminary data.</text>
</comment>
<dbReference type="AlphaFoldDB" id="A0AAN7B256"/>
<keyword evidence="2" id="KW-1185">Reference proteome</keyword>
<accession>A0AAN7B256</accession>
<name>A0AAN7B256_9PEZI</name>
<gene>
    <name evidence="1" type="ORF">QBC37DRAFT_380017</name>
</gene>
<sequence>MAIAAAAVSAIAAPGPRITPPPVLVARAFADAIPQNRLGAGGVIDPGLTASNEHQSSCIKTDYLSIVRDMPAPTGALRSWIENEAEDSGVSLSTVTALSQVDGFCETHYTETVTPPASLASALSSYSSEFTSWQKSIHDQAMSIGDRCGGPLEGMFDAIVATDVAECKAAASAVFNAGSGKNAGPRQTGCVSAVAAIAGLAVAMALL</sequence>
<protein>
    <submittedName>
        <fullName evidence="1">Uncharacterized protein</fullName>
    </submittedName>
</protein>
<proteinExistence type="predicted"/>
<evidence type="ECO:0000313" key="1">
    <source>
        <dbReference type="EMBL" id="KAK4207519.1"/>
    </source>
</evidence>